<evidence type="ECO:0000256" key="8">
    <source>
        <dbReference type="SAM" id="Phobius"/>
    </source>
</evidence>
<evidence type="ECO:0000256" key="5">
    <source>
        <dbReference type="ARBA" id="ARBA00022692"/>
    </source>
</evidence>
<evidence type="ECO:0000256" key="4">
    <source>
        <dbReference type="ARBA" id="ARBA00022679"/>
    </source>
</evidence>
<dbReference type="GO" id="GO:0016763">
    <property type="term" value="F:pentosyltransferase activity"/>
    <property type="evidence" value="ECO:0007669"/>
    <property type="project" value="TreeGrafter"/>
</dbReference>
<dbReference type="EMBL" id="ATHJ01000076">
    <property type="protein sequence ID" value="EPR41300.1"/>
    <property type="molecule type" value="Genomic_DNA"/>
</dbReference>
<feature type="transmembrane region" description="Helical" evidence="8">
    <location>
        <begin position="399"/>
        <end position="416"/>
    </location>
</feature>
<name>S7TX19_DESML</name>
<dbReference type="STRING" id="897.B2D07_06690"/>
<evidence type="ECO:0000256" key="6">
    <source>
        <dbReference type="ARBA" id="ARBA00022989"/>
    </source>
</evidence>
<dbReference type="GO" id="GO:0005886">
    <property type="term" value="C:plasma membrane"/>
    <property type="evidence" value="ECO:0007669"/>
    <property type="project" value="UniProtKB-SubCell"/>
</dbReference>
<accession>S7TX19</accession>
<feature type="transmembrane region" description="Helical" evidence="8">
    <location>
        <begin position="221"/>
        <end position="241"/>
    </location>
</feature>
<dbReference type="InterPro" id="IPR050297">
    <property type="entry name" value="LipidA_mod_glycosyltrf_83"/>
</dbReference>
<comment type="caution">
    <text evidence="10">The sequence shown here is derived from an EMBL/GenBank/DDBJ whole genome shotgun (WGS) entry which is preliminary data.</text>
</comment>
<dbReference type="PANTHER" id="PTHR33908">
    <property type="entry name" value="MANNOSYLTRANSFERASE YKCB-RELATED"/>
    <property type="match status" value="1"/>
</dbReference>
<feature type="domain" description="Glycosyltransferase RgtA/B/C/D-like" evidence="9">
    <location>
        <begin position="89"/>
        <end position="225"/>
    </location>
</feature>
<evidence type="ECO:0000256" key="7">
    <source>
        <dbReference type="ARBA" id="ARBA00023136"/>
    </source>
</evidence>
<feature type="transmembrane region" description="Helical" evidence="8">
    <location>
        <begin position="337"/>
        <end position="359"/>
    </location>
</feature>
<dbReference type="Pfam" id="PF13231">
    <property type="entry name" value="PMT_2"/>
    <property type="match status" value="1"/>
</dbReference>
<gene>
    <name evidence="10" type="ORF">dsmv_2081</name>
</gene>
<feature type="transmembrane region" description="Helical" evidence="8">
    <location>
        <begin position="295"/>
        <end position="325"/>
    </location>
</feature>
<keyword evidence="5 8" id="KW-0812">Transmembrane</keyword>
<feature type="transmembrane region" description="Helical" evidence="8">
    <location>
        <begin position="109"/>
        <end position="127"/>
    </location>
</feature>
<keyword evidence="3" id="KW-0328">Glycosyltransferase</keyword>
<sequence>MATFNIDSATMNSGRLVPLSPDRPSVHRPSMMGFLALFAGLLARAYLYWMDPLISSDGFLYVQQARALYFRDFDQLLSCYDNVSCYPVFVAAAFSLFGEWVIAGQMTSLFFGTLSLLPLYWILRRFFVEPTASITLLIFALLPVFVWLSRDVLRDPTYWCFSLFGLYFFLRHIEHRRPMGLFISSICFLMGAWARIEGCLFILASACYLIFSCRPEKWRDLFIFFSPYIVAAAAGILYSQVAGIETMDVLKPERLLTRPGEFLSKYREIRDHLTALVRENPTPISPYFFDWVRHLVWFLPFAILMVQITETLFYLFFIILISGIVVWRHEILRDRRLIFLAALSIAALMVLYMQIVYNWSMTDRFIALFLFPAFVFLGAGVSCSASALSTYFKLTPKKAHILMCVIVLAVFVPKILRANYDTEKLIFSEIGEFIAQKEKNQRVVSVAGNFKELRAVHFYANRNYPGAPCFEDGISILKQSDRASLVFVLSHGFDYFVWNEKAWQNGYPETLLPERQGQFQKLRQWSSAREGDLILYEVRQ</sequence>
<organism evidence="10 11">
    <name type="scientific">Desulfococcus multivorans DSM 2059</name>
    <dbReference type="NCBI Taxonomy" id="1121405"/>
    <lineage>
        <taxon>Bacteria</taxon>
        <taxon>Pseudomonadati</taxon>
        <taxon>Thermodesulfobacteriota</taxon>
        <taxon>Desulfobacteria</taxon>
        <taxon>Desulfobacterales</taxon>
        <taxon>Desulfococcaceae</taxon>
        <taxon>Desulfococcus</taxon>
    </lineage>
</organism>
<keyword evidence="11" id="KW-1185">Reference proteome</keyword>
<evidence type="ECO:0000256" key="2">
    <source>
        <dbReference type="ARBA" id="ARBA00022475"/>
    </source>
</evidence>
<feature type="transmembrane region" description="Helical" evidence="8">
    <location>
        <begin position="365"/>
        <end position="392"/>
    </location>
</feature>
<dbReference type="eggNOG" id="ENOG5033EUK">
    <property type="taxonomic scope" value="Bacteria"/>
</dbReference>
<dbReference type="PANTHER" id="PTHR33908:SF11">
    <property type="entry name" value="MEMBRANE PROTEIN"/>
    <property type="match status" value="1"/>
</dbReference>
<feature type="transmembrane region" description="Helical" evidence="8">
    <location>
        <begin position="179"/>
        <end position="209"/>
    </location>
</feature>
<keyword evidence="2" id="KW-1003">Cell membrane</keyword>
<evidence type="ECO:0000313" key="10">
    <source>
        <dbReference type="EMBL" id="EPR41300.1"/>
    </source>
</evidence>
<protein>
    <recommendedName>
        <fullName evidence="9">Glycosyltransferase RgtA/B/C/D-like domain-containing protein</fullName>
    </recommendedName>
</protein>
<evidence type="ECO:0000256" key="3">
    <source>
        <dbReference type="ARBA" id="ARBA00022676"/>
    </source>
</evidence>
<evidence type="ECO:0000256" key="1">
    <source>
        <dbReference type="ARBA" id="ARBA00004651"/>
    </source>
</evidence>
<keyword evidence="6 8" id="KW-1133">Transmembrane helix</keyword>
<comment type="subcellular location">
    <subcellularLocation>
        <location evidence="1">Cell membrane</location>
        <topology evidence="1">Multi-pass membrane protein</topology>
    </subcellularLocation>
</comment>
<proteinExistence type="predicted"/>
<feature type="transmembrane region" description="Helical" evidence="8">
    <location>
        <begin position="31"/>
        <end position="49"/>
    </location>
</feature>
<dbReference type="AlphaFoldDB" id="S7TX19"/>
<keyword evidence="7 8" id="KW-0472">Membrane</keyword>
<dbReference type="GO" id="GO:0009103">
    <property type="term" value="P:lipopolysaccharide biosynthetic process"/>
    <property type="evidence" value="ECO:0007669"/>
    <property type="project" value="UniProtKB-ARBA"/>
</dbReference>
<dbReference type="Proteomes" id="UP000014977">
    <property type="component" value="Unassembled WGS sequence"/>
</dbReference>
<evidence type="ECO:0000313" key="11">
    <source>
        <dbReference type="Proteomes" id="UP000014977"/>
    </source>
</evidence>
<evidence type="ECO:0000259" key="9">
    <source>
        <dbReference type="Pfam" id="PF13231"/>
    </source>
</evidence>
<dbReference type="InterPro" id="IPR038731">
    <property type="entry name" value="RgtA/B/C-like"/>
</dbReference>
<reference evidence="10 11" key="1">
    <citation type="journal article" date="2013" name="Genome Announc.">
        <title>Draft genome sequences for three mercury-methylating, sulfate-reducing bacteria.</title>
        <authorList>
            <person name="Brown S.D."/>
            <person name="Hurt R.A.Jr."/>
            <person name="Gilmour C.C."/>
            <person name="Elias D.A."/>
        </authorList>
    </citation>
    <scope>NUCLEOTIDE SEQUENCE [LARGE SCALE GENOMIC DNA]</scope>
    <source>
        <strain evidence="10 11">DSM 2059</strain>
    </source>
</reference>
<feature type="transmembrane region" description="Helical" evidence="8">
    <location>
        <begin position="133"/>
        <end position="149"/>
    </location>
</feature>
<keyword evidence="4" id="KW-0808">Transferase</keyword>